<feature type="region of interest" description="Disordered" evidence="16">
    <location>
        <begin position="794"/>
        <end position="820"/>
    </location>
</feature>
<evidence type="ECO:0000256" key="4">
    <source>
        <dbReference type="ARBA" id="ARBA00004555"/>
    </source>
</evidence>
<dbReference type="STRING" id="623744.A0A553QBP5"/>
<dbReference type="FunFam" id="3.40.50.300:FF:000536">
    <property type="entry name" value="GTPase IMAP family member 8"/>
    <property type="match status" value="2"/>
</dbReference>
<evidence type="ECO:0000256" key="3">
    <source>
        <dbReference type="ARBA" id="ARBA00004514"/>
    </source>
</evidence>
<feature type="compositionally biased region" description="Polar residues" evidence="16">
    <location>
        <begin position="495"/>
        <end position="504"/>
    </location>
</feature>
<dbReference type="FunFam" id="3.40.50.300:FF:000366">
    <property type="entry name" value="GTPase, IMAP family member 2"/>
    <property type="match status" value="1"/>
</dbReference>
<keyword evidence="10" id="KW-0333">Golgi apparatus</keyword>
<protein>
    <recommendedName>
        <fullName evidence="14">GTPase IMAP family member 8</fullName>
    </recommendedName>
    <alternativeName>
        <fullName evidence="15">Immune-associated nucleotide-binding protein 9</fullName>
    </alternativeName>
</protein>
<evidence type="ECO:0000256" key="7">
    <source>
        <dbReference type="ARBA" id="ARBA00022737"/>
    </source>
</evidence>
<feature type="domain" description="AIG1-type G" evidence="17">
    <location>
        <begin position="522"/>
        <end position="718"/>
    </location>
</feature>
<comment type="similarity">
    <text evidence="5">Belongs to the TRAFAC class TrmE-Era-EngA-EngB-Septin-like GTPase superfamily. AIG1/Toc34/Toc159-like paraseptin GTPase family. IAN subfamily.</text>
</comment>
<dbReference type="GO" id="GO:0005525">
    <property type="term" value="F:GTP binding"/>
    <property type="evidence" value="ECO:0007669"/>
    <property type="project" value="UniProtKB-KW"/>
</dbReference>
<dbReference type="GO" id="GO:0005739">
    <property type="term" value="C:mitochondrion"/>
    <property type="evidence" value="ECO:0007669"/>
    <property type="project" value="UniProtKB-SubCell"/>
</dbReference>
<accession>A0A553QBP5</accession>
<sequence length="820" mass="92251">SEEALSAPDLRIVLIGRSGAGKSSIANAILAQEAFKEIESQASEIQSGQVEDRNISIINTPGFFSPQLSDEEMRTEMTNALRLAHPGPHIFLLIIQLDRFTEDVWKTVRTINLFFGKEVFKFIMVLFSGREAMSKREWIEFRLEKKTRELLSFCEEKCHVLLQKNKRDEKQIESLLESIDEVVRKNGRRCFSKEICEMKTEDLMKHKAEEKIDERDTNAETNPKPESGFKETTDSSLTKVDLQIVLLGKSGSGKSSTADSILRRSAFKVSKSLPSIHETCQEHCGDVCGRNISILETSALFDTSLNEHTLKEEIETCVKVSSACPLVFLLVTKLHEAHMEEEKLMSKWIRERFGEEAAQNIIVLFTHADRMKERVLEEYIRETDELKALIDQCGGRFHLLNNKDMTNQSQITELMEKVETMLEDNGAKRHINETRTNTDDARRNEEERVSESTSNWIKGLFLLVLGALAAAVVAQKPSEPNQESTGKRRLKKSPDGNTVSLSPAQSVLGEIERGFVFRDMAENEIRMVLIGPVGSGKSASGNTILGRQTFEERFSPQPVTRACRRETGVLEGRDLSVIDMPGMFTEDFNQALEDCAREAFPGTHVFLLVIRLDVALSREGRNIVEWVTGHFGEEAGRYTFILFTHGDRLNGTPLVDYIRRSNDLQVLVESCQYRYHSFNNRNRLNQGQVLTLLRRIDLMMQQNREPYPMVHMLGDNQQNPVQDIGLLGIRCPKDTAHNGFTISETSSLLHQFSLFFFFVRPQRASLMVCAAPSTITATPAAIKTTGAAINPSAAGVKPAAMAPETPINPPNTPAPKKRAS</sequence>
<dbReference type="EMBL" id="SRMA01026137">
    <property type="protein sequence ID" value="TRY87347.1"/>
    <property type="molecule type" value="Genomic_DNA"/>
</dbReference>
<dbReference type="Proteomes" id="UP000316079">
    <property type="component" value="Unassembled WGS sequence"/>
</dbReference>
<evidence type="ECO:0000256" key="15">
    <source>
        <dbReference type="ARBA" id="ARBA00077278"/>
    </source>
</evidence>
<feature type="compositionally biased region" description="Basic and acidic residues" evidence="16">
    <location>
        <begin position="207"/>
        <end position="218"/>
    </location>
</feature>
<keyword evidence="19" id="KW-1185">Reference proteome</keyword>
<evidence type="ECO:0000256" key="6">
    <source>
        <dbReference type="ARBA" id="ARBA00022490"/>
    </source>
</evidence>
<evidence type="ECO:0000256" key="2">
    <source>
        <dbReference type="ARBA" id="ARBA00004240"/>
    </source>
</evidence>
<evidence type="ECO:0000313" key="19">
    <source>
        <dbReference type="Proteomes" id="UP000316079"/>
    </source>
</evidence>
<comment type="function">
    <text evidence="13">Exerts an anti-apoptotic effect in the immune system and is involved in responses to infections.</text>
</comment>
<evidence type="ECO:0000256" key="12">
    <source>
        <dbReference type="ARBA" id="ARBA00023134"/>
    </source>
</evidence>
<evidence type="ECO:0000256" key="1">
    <source>
        <dbReference type="ARBA" id="ARBA00004173"/>
    </source>
</evidence>
<feature type="domain" description="AIG1-type G" evidence="17">
    <location>
        <begin position="239"/>
        <end position="439"/>
    </location>
</feature>
<comment type="subcellular location">
    <subcellularLocation>
        <location evidence="3">Cytoplasm</location>
        <location evidence="3">Cytosol</location>
    </subcellularLocation>
    <subcellularLocation>
        <location evidence="2">Endoplasmic reticulum</location>
    </subcellularLocation>
    <subcellularLocation>
        <location evidence="4">Golgi apparatus</location>
    </subcellularLocation>
    <subcellularLocation>
        <location evidence="1">Mitochondrion</location>
    </subcellularLocation>
</comment>
<feature type="region of interest" description="Disordered" evidence="16">
    <location>
        <begin position="475"/>
        <end position="504"/>
    </location>
</feature>
<dbReference type="Gene3D" id="3.40.50.300">
    <property type="entry name" value="P-loop containing nucleotide triphosphate hydrolases"/>
    <property type="match status" value="3"/>
</dbReference>
<evidence type="ECO:0000256" key="14">
    <source>
        <dbReference type="ARBA" id="ARBA00073539"/>
    </source>
</evidence>
<feature type="region of interest" description="Disordered" evidence="16">
    <location>
        <begin position="207"/>
        <end position="232"/>
    </location>
</feature>
<feature type="non-terminal residue" evidence="18">
    <location>
        <position position="1"/>
    </location>
</feature>
<evidence type="ECO:0000259" key="17">
    <source>
        <dbReference type="PROSITE" id="PS51720"/>
    </source>
</evidence>
<name>A0A553QBP5_9TELE</name>
<evidence type="ECO:0000256" key="10">
    <source>
        <dbReference type="ARBA" id="ARBA00023034"/>
    </source>
</evidence>
<keyword evidence="8" id="KW-0547">Nucleotide-binding</keyword>
<gene>
    <name evidence="18" type="ORF">DNTS_017215</name>
</gene>
<evidence type="ECO:0000256" key="8">
    <source>
        <dbReference type="ARBA" id="ARBA00022741"/>
    </source>
</evidence>
<organism evidence="18 19">
    <name type="scientific">Danionella cerebrum</name>
    <dbReference type="NCBI Taxonomy" id="2873325"/>
    <lineage>
        <taxon>Eukaryota</taxon>
        <taxon>Metazoa</taxon>
        <taxon>Chordata</taxon>
        <taxon>Craniata</taxon>
        <taxon>Vertebrata</taxon>
        <taxon>Euteleostomi</taxon>
        <taxon>Actinopterygii</taxon>
        <taxon>Neopterygii</taxon>
        <taxon>Teleostei</taxon>
        <taxon>Ostariophysi</taxon>
        <taxon>Cypriniformes</taxon>
        <taxon>Danionidae</taxon>
        <taxon>Danioninae</taxon>
        <taxon>Danionella</taxon>
    </lineage>
</organism>
<dbReference type="Pfam" id="PF04548">
    <property type="entry name" value="AIG1"/>
    <property type="match status" value="3"/>
</dbReference>
<evidence type="ECO:0000313" key="18">
    <source>
        <dbReference type="EMBL" id="TRY87347.1"/>
    </source>
</evidence>
<dbReference type="PROSITE" id="PS51720">
    <property type="entry name" value="G_AIG1"/>
    <property type="match status" value="3"/>
</dbReference>
<keyword evidence="12" id="KW-0342">GTP-binding</keyword>
<keyword evidence="11" id="KW-0496">Mitochondrion</keyword>
<dbReference type="PANTHER" id="PTHR10903:SF188">
    <property type="entry name" value="GTPASE IMAP FAMILY MEMBER 2-LIKE-RELATED"/>
    <property type="match status" value="1"/>
</dbReference>
<evidence type="ECO:0000256" key="16">
    <source>
        <dbReference type="SAM" id="MobiDB-lite"/>
    </source>
</evidence>
<evidence type="ECO:0000256" key="13">
    <source>
        <dbReference type="ARBA" id="ARBA00056809"/>
    </source>
</evidence>
<keyword evidence="6" id="KW-0963">Cytoplasm</keyword>
<keyword evidence="7" id="KW-0677">Repeat</keyword>
<dbReference type="SUPFAM" id="SSF52540">
    <property type="entry name" value="P-loop containing nucleoside triphosphate hydrolases"/>
    <property type="match status" value="3"/>
</dbReference>
<evidence type="ECO:0000256" key="9">
    <source>
        <dbReference type="ARBA" id="ARBA00022824"/>
    </source>
</evidence>
<reference evidence="18 19" key="1">
    <citation type="journal article" date="2019" name="Sci. Data">
        <title>Hybrid genome assembly and annotation of Danionella translucida.</title>
        <authorList>
            <person name="Kadobianskyi M."/>
            <person name="Schulze L."/>
            <person name="Schuelke M."/>
            <person name="Judkewitz B."/>
        </authorList>
    </citation>
    <scope>NUCLEOTIDE SEQUENCE [LARGE SCALE GENOMIC DNA]</scope>
    <source>
        <strain evidence="18 19">Bolton</strain>
    </source>
</reference>
<comment type="caution">
    <text evidence="18">The sequence shown here is derived from an EMBL/GenBank/DDBJ whole genome shotgun (WGS) entry which is preliminary data.</text>
</comment>
<dbReference type="AlphaFoldDB" id="A0A553QBP5"/>
<dbReference type="GO" id="GO:0005829">
    <property type="term" value="C:cytosol"/>
    <property type="evidence" value="ECO:0007669"/>
    <property type="project" value="UniProtKB-SubCell"/>
</dbReference>
<dbReference type="GO" id="GO:0005794">
    <property type="term" value="C:Golgi apparatus"/>
    <property type="evidence" value="ECO:0007669"/>
    <property type="project" value="UniProtKB-SubCell"/>
</dbReference>
<dbReference type="InterPro" id="IPR027417">
    <property type="entry name" value="P-loop_NTPase"/>
</dbReference>
<dbReference type="OrthoDB" id="5985928at2759"/>
<feature type="domain" description="AIG1-type G" evidence="17">
    <location>
        <begin position="7"/>
        <end position="200"/>
    </location>
</feature>
<dbReference type="PANTHER" id="PTHR10903">
    <property type="entry name" value="GTPASE, IMAP FAMILY MEMBER-RELATED"/>
    <property type="match status" value="1"/>
</dbReference>
<proteinExistence type="inferred from homology"/>
<dbReference type="InterPro" id="IPR045058">
    <property type="entry name" value="GIMA/IAN/Toc"/>
</dbReference>
<dbReference type="InterPro" id="IPR006703">
    <property type="entry name" value="G_AIG1"/>
</dbReference>
<evidence type="ECO:0000256" key="5">
    <source>
        <dbReference type="ARBA" id="ARBA00008535"/>
    </source>
</evidence>
<dbReference type="GO" id="GO:0005783">
    <property type="term" value="C:endoplasmic reticulum"/>
    <property type="evidence" value="ECO:0007669"/>
    <property type="project" value="UniProtKB-SubCell"/>
</dbReference>
<evidence type="ECO:0000256" key="11">
    <source>
        <dbReference type="ARBA" id="ARBA00023128"/>
    </source>
</evidence>
<keyword evidence="9" id="KW-0256">Endoplasmic reticulum</keyword>